<reference evidence="2" key="1">
    <citation type="submission" date="2023-07" db="EMBL/GenBank/DDBJ databases">
        <title>draft genome sequence of fig (Ficus carica).</title>
        <authorList>
            <person name="Takahashi T."/>
            <person name="Nishimura K."/>
        </authorList>
    </citation>
    <scope>NUCLEOTIDE SEQUENCE</scope>
</reference>
<dbReference type="Gramene" id="FCD_00036380-RA">
    <property type="protein sequence ID" value="FCD_00036380-RA:cds"/>
    <property type="gene ID" value="FCD_00036380"/>
</dbReference>
<evidence type="ECO:0000256" key="1">
    <source>
        <dbReference type="SAM" id="MobiDB-lite"/>
    </source>
</evidence>
<dbReference type="AlphaFoldDB" id="A0AA88AHA1"/>
<comment type="caution">
    <text evidence="2">The sequence shown here is derived from an EMBL/GenBank/DDBJ whole genome shotgun (WGS) entry which is preliminary data.</text>
</comment>
<protein>
    <submittedName>
        <fullName evidence="2">Uncharacterized protein</fullName>
    </submittedName>
</protein>
<feature type="compositionally biased region" description="Polar residues" evidence="1">
    <location>
        <begin position="81"/>
        <end position="91"/>
    </location>
</feature>
<sequence>MLKLIHSLSSSSSSSSFSLSSRAVPVFCRCLCLAGAGEERIHRRHRCRPHTITIIDGGGAHILARPRRQARIAGVDRDHSSMSQLRSVKSG</sequence>
<organism evidence="2 3">
    <name type="scientific">Ficus carica</name>
    <name type="common">Common fig</name>
    <dbReference type="NCBI Taxonomy" id="3494"/>
    <lineage>
        <taxon>Eukaryota</taxon>
        <taxon>Viridiplantae</taxon>
        <taxon>Streptophyta</taxon>
        <taxon>Embryophyta</taxon>
        <taxon>Tracheophyta</taxon>
        <taxon>Spermatophyta</taxon>
        <taxon>Magnoliopsida</taxon>
        <taxon>eudicotyledons</taxon>
        <taxon>Gunneridae</taxon>
        <taxon>Pentapetalae</taxon>
        <taxon>rosids</taxon>
        <taxon>fabids</taxon>
        <taxon>Rosales</taxon>
        <taxon>Moraceae</taxon>
        <taxon>Ficeae</taxon>
        <taxon>Ficus</taxon>
    </lineage>
</organism>
<gene>
    <name evidence="2" type="ORF">TIFTF001_024029</name>
</gene>
<dbReference type="Proteomes" id="UP001187192">
    <property type="component" value="Unassembled WGS sequence"/>
</dbReference>
<evidence type="ECO:0000313" key="3">
    <source>
        <dbReference type="Proteomes" id="UP001187192"/>
    </source>
</evidence>
<dbReference type="EMBL" id="BTGU01000054">
    <property type="protein sequence ID" value="GMN54903.1"/>
    <property type="molecule type" value="Genomic_DNA"/>
</dbReference>
<proteinExistence type="predicted"/>
<feature type="region of interest" description="Disordered" evidence="1">
    <location>
        <begin position="71"/>
        <end position="91"/>
    </location>
</feature>
<evidence type="ECO:0000313" key="2">
    <source>
        <dbReference type="EMBL" id="GMN54903.1"/>
    </source>
</evidence>
<accession>A0AA88AHA1</accession>
<keyword evidence="3" id="KW-1185">Reference proteome</keyword>
<name>A0AA88AHA1_FICCA</name>